<evidence type="ECO:0000313" key="1">
    <source>
        <dbReference type="EMBL" id="KAH3707526.1"/>
    </source>
</evidence>
<keyword evidence="2" id="KW-1185">Reference proteome</keyword>
<protein>
    <submittedName>
        <fullName evidence="1">Uncharacterized protein</fullName>
    </submittedName>
</protein>
<organism evidence="1 2">
    <name type="scientific">Dreissena polymorpha</name>
    <name type="common">Zebra mussel</name>
    <name type="synonym">Mytilus polymorpha</name>
    <dbReference type="NCBI Taxonomy" id="45954"/>
    <lineage>
        <taxon>Eukaryota</taxon>
        <taxon>Metazoa</taxon>
        <taxon>Spiralia</taxon>
        <taxon>Lophotrochozoa</taxon>
        <taxon>Mollusca</taxon>
        <taxon>Bivalvia</taxon>
        <taxon>Autobranchia</taxon>
        <taxon>Heteroconchia</taxon>
        <taxon>Euheterodonta</taxon>
        <taxon>Imparidentia</taxon>
        <taxon>Neoheterodontei</taxon>
        <taxon>Myida</taxon>
        <taxon>Dreissenoidea</taxon>
        <taxon>Dreissenidae</taxon>
        <taxon>Dreissena</taxon>
    </lineage>
</organism>
<reference evidence="1" key="1">
    <citation type="journal article" date="2019" name="bioRxiv">
        <title>The Genome of the Zebra Mussel, Dreissena polymorpha: A Resource for Invasive Species Research.</title>
        <authorList>
            <person name="McCartney M.A."/>
            <person name="Auch B."/>
            <person name="Kono T."/>
            <person name="Mallez S."/>
            <person name="Zhang Y."/>
            <person name="Obille A."/>
            <person name="Becker A."/>
            <person name="Abrahante J.E."/>
            <person name="Garbe J."/>
            <person name="Badalamenti J.P."/>
            <person name="Herman A."/>
            <person name="Mangelson H."/>
            <person name="Liachko I."/>
            <person name="Sullivan S."/>
            <person name="Sone E.D."/>
            <person name="Koren S."/>
            <person name="Silverstein K.A.T."/>
            <person name="Beckman K.B."/>
            <person name="Gohl D.M."/>
        </authorList>
    </citation>
    <scope>NUCLEOTIDE SEQUENCE</scope>
    <source>
        <strain evidence="1">Duluth1</strain>
        <tissue evidence="1">Whole animal</tissue>
    </source>
</reference>
<name>A0A9D3YYR4_DREPO</name>
<gene>
    <name evidence="1" type="ORF">DPMN_066934</name>
</gene>
<dbReference type="AlphaFoldDB" id="A0A9D3YYR4"/>
<dbReference type="EMBL" id="JAIWYP010000014">
    <property type="protein sequence ID" value="KAH3707526.1"/>
    <property type="molecule type" value="Genomic_DNA"/>
</dbReference>
<accession>A0A9D3YYR4</accession>
<reference evidence="1" key="2">
    <citation type="submission" date="2020-11" db="EMBL/GenBank/DDBJ databases">
        <authorList>
            <person name="McCartney M.A."/>
            <person name="Auch B."/>
            <person name="Kono T."/>
            <person name="Mallez S."/>
            <person name="Becker A."/>
            <person name="Gohl D.M."/>
            <person name="Silverstein K.A.T."/>
            <person name="Koren S."/>
            <person name="Bechman K.B."/>
            <person name="Herman A."/>
            <person name="Abrahante J.E."/>
            <person name="Garbe J."/>
        </authorList>
    </citation>
    <scope>NUCLEOTIDE SEQUENCE</scope>
    <source>
        <strain evidence="1">Duluth1</strain>
        <tissue evidence="1">Whole animal</tissue>
    </source>
</reference>
<evidence type="ECO:0000313" key="2">
    <source>
        <dbReference type="Proteomes" id="UP000828390"/>
    </source>
</evidence>
<comment type="caution">
    <text evidence="1">The sequence shown here is derived from an EMBL/GenBank/DDBJ whole genome shotgun (WGS) entry which is preliminary data.</text>
</comment>
<dbReference type="Proteomes" id="UP000828390">
    <property type="component" value="Unassembled WGS sequence"/>
</dbReference>
<proteinExistence type="predicted"/>
<sequence length="81" mass="9749">MYLDAIICRCLEIAFLKNLFKFIGVPHYHVFLDSLKLVSWVHKTHHWDFISVPNNFWHQYLQVVHWFNVICPNVPPVYRGP</sequence>